<dbReference type="InterPro" id="IPR001628">
    <property type="entry name" value="Znf_hrmn_rcpt"/>
</dbReference>
<dbReference type="AlphaFoldDB" id="T1H064"/>
<dbReference type="PROSITE" id="PS00031">
    <property type="entry name" value="NUCLEAR_REC_DBD_1"/>
    <property type="match status" value="1"/>
</dbReference>
<dbReference type="PANTHER" id="PTHR24085:SF4">
    <property type="entry name" value="NUCLEAR HORMONE RECEPTOR HR38-RELATED"/>
    <property type="match status" value="1"/>
</dbReference>
<sequence length="187" mass="20207">MSSAPSSAGSSPASAASSNNNSTIHLSHIPPSQLCAVCGDTAACQHYGVRTCEGCKGFFKRTVQKGSKYVCLADKSCPVDKRRRNRCQFCRFQKCLAVGMVKEVVRTDSLKGRRGRLPSKPKSPQESPPSPPVSLITALVRAHVDTSPSDASCLDYSLYSDFTIHGQTVTEAETIQQFYNILTSSVE</sequence>
<reference evidence="15" key="2">
    <citation type="submission" date="2015-06" db="UniProtKB">
        <authorList>
            <consortium name="EnsemblMetazoa"/>
        </authorList>
    </citation>
    <scope>IDENTIFICATION</scope>
</reference>
<evidence type="ECO:0000256" key="4">
    <source>
        <dbReference type="ARBA" id="ARBA00022833"/>
    </source>
</evidence>
<keyword evidence="8" id="KW-0675">Receptor</keyword>
<keyword evidence="3" id="KW-0863">Zinc-finger</keyword>
<dbReference type="InterPro" id="IPR035500">
    <property type="entry name" value="NHR-like_dom_sf"/>
</dbReference>
<organism evidence="15 16">
    <name type="scientific">Megaselia scalaris</name>
    <name type="common">Humpbacked fly</name>
    <name type="synonym">Phora scalaris</name>
    <dbReference type="NCBI Taxonomy" id="36166"/>
    <lineage>
        <taxon>Eukaryota</taxon>
        <taxon>Metazoa</taxon>
        <taxon>Ecdysozoa</taxon>
        <taxon>Arthropoda</taxon>
        <taxon>Hexapoda</taxon>
        <taxon>Insecta</taxon>
        <taxon>Pterygota</taxon>
        <taxon>Neoptera</taxon>
        <taxon>Endopterygota</taxon>
        <taxon>Diptera</taxon>
        <taxon>Brachycera</taxon>
        <taxon>Muscomorpha</taxon>
        <taxon>Platypezoidea</taxon>
        <taxon>Phoridae</taxon>
        <taxon>Megaseliini</taxon>
        <taxon>Megaselia</taxon>
    </lineage>
</organism>
<dbReference type="SUPFAM" id="SSF48508">
    <property type="entry name" value="Nuclear receptor ligand-binding domain"/>
    <property type="match status" value="1"/>
</dbReference>
<dbReference type="CDD" id="cd06969">
    <property type="entry name" value="NR_DBD_NGFI-B"/>
    <property type="match status" value="1"/>
</dbReference>
<dbReference type="GO" id="GO:0008270">
    <property type="term" value="F:zinc ion binding"/>
    <property type="evidence" value="ECO:0007669"/>
    <property type="project" value="UniProtKB-KW"/>
</dbReference>
<feature type="region of interest" description="Disordered" evidence="13">
    <location>
        <begin position="109"/>
        <end position="132"/>
    </location>
</feature>
<evidence type="ECO:0000313" key="15">
    <source>
        <dbReference type="EnsemblMetazoa" id="MESCA009532-PA"/>
    </source>
</evidence>
<evidence type="ECO:0000256" key="9">
    <source>
        <dbReference type="ARBA" id="ARBA00023242"/>
    </source>
</evidence>
<dbReference type="OMA" id="VHAKRIC"/>
<dbReference type="STRING" id="36166.T1H064"/>
<dbReference type="SMART" id="SM00399">
    <property type="entry name" value="ZnF_C4"/>
    <property type="match status" value="1"/>
</dbReference>
<keyword evidence="16" id="KW-1185">Reference proteome</keyword>
<dbReference type="Gene3D" id="3.30.50.10">
    <property type="entry name" value="Erythroid Transcription Factor GATA-1, subunit A"/>
    <property type="match status" value="1"/>
</dbReference>
<evidence type="ECO:0000256" key="13">
    <source>
        <dbReference type="SAM" id="MobiDB-lite"/>
    </source>
</evidence>
<dbReference type="Proteomes" id="UP000015102">
    <property type="component" value="Unassembled WGS sequence"/>
</dbReference>
<dbReference type="InterPro" id="IPR003070">
    <property type="entry name" value="NR4A1-3"/>
</dbReference>
<dbReference type="GO" id="GO:0071376">
    <property type="term" value="P:cellular response to corticotropin-releasing hormone stimulus"/>
    <property type="evidence" value="ECO:0007669"/>
    <property type="project" value="TreeGrafter"/>
</dbReference>
<dbReference type="Pfam" id="PF00105">
    <property type="entry name" value="zf-C4"/>
    <property type="match status" value="1"/>
</dbReference>
<keyword evidence="2" id="KW-0479">Metal-binding</keyword>
<dbReference type="HOGENOM" id="CLU_1451123_0_0_1"/>
<evidence type="ECO:0000256" key="8">
    <source>
        <dbReference type="ARBA" id="ARBA00023170"/>
    </source>
</evidence>
<evidence type="ECO:0000259" key="14">
    <source>
        <dbReference type="PROSITE" id="PS51030"/>
    </source>
</evidence>
<evidence type="ECO:0000256" key="7">
    <source>
        <dbReference type="ARBA" id="ARBA00023163"/>
    </source>
</evidence>
<dbReference type="FunFam" id="3.30.50.10:FF:000009">
    <property type="entry name" value="nuclear receptor subfamily 4 group A member 2"/>
    <property type="match status" value="1"/>
</dbReference>
<dbReference type="PRINTS" id="PR01284">
    <property type="entry name" value="NUCLEARECPTR"/>
</dbReference>
<dbReference type="GO" id="GO:0005667">
    <property type="term" value="C:transcription regulator complex"/>
    <property type="evidence" value="ECO:0007669"/>
    <property type="project" value="TreeGrafter"/>
</dbReference>
<proteinExistence type="predicted"/>
<dbReference type="SUPFAM" id="SSF57716">
    <property type="entry name" value="Glucocorticoid receptor-like (DNA-binding domain)"/>
    <property type="match status" value="1"/>
</dbReference>
<protein>
    <recommendedName>
        <fullName evidence="11">Probable nuclear hormone receptor HR38</fullName>
    </recommendedName>
    <alternativeName>
        <fullName evidence="12">Nuclear receptor subfamily 4 group A member 4</fullName>
    </alternativeName>
</protein>
<dbReference type="GO" id="GO:0004879">
    <property type="term" value="F:nuclear receptor activity"/>
    <property type="evidence" value="ECO:0007669"/>
    <property type="project" value="InterPro"/>
</dbReference>
<dbReference type="GO" id="GO:0000978">
    <property type="term" value="F:RNA polymerase II cis-regulatory region sequence-specific DNA binding"/>
    <property type="evidence" value="ECO:0007669"/>
    <property type="project" value="TreeGrafter"/>
</dbReference>
<accession>T1H064</accession>
<dbReference type="InterPro" id="IPR013088">
    <property type="entry name" value="Znf_NHR/GATA"/>
</dbReference>
<evidence type="ECO:0000313" key="16">
    <source>
        <dbReference type="Proteomes" id="UP000015102"/>
    </source>
</evidence>
<keyword evidence="4" id="KW-0862">Zinc</keyword>
<name>T1H064_MEGSC</name>
<evidence type="ECO:0000256" key="5">
    <source>
        <dbReference type="ARBA" id="ARBA00023015"/>
    </source>
</evidence>
<comment type="subcellular location">
    <subcellularLocation>
        <location evidence="1">Nucleus</location>
    </subcellularLocation>
</comment>
<evidence type="ECO:0000256" key="6">
    <source>
        <dbReference type="ARBA" id="ARBA00023125"/>
    </source>
</evidence>
<feature type="domain" description="Nuclear receptor" evidence="14">
    <location>
        <begin position="32"/>
        <end position="107"/>
    </location>
</feature>
<evidence type="ECO:0000256" key="11">
    <source>
        <dbReference type="ARBA" id="ARBA00071265"/>
    </source>
</evidence>
<dbReference type="Gene3D" id="1.10.565.10">
    <property type="entry name" value="Retinoid X Receptor"/>
    <property type="match status" value="1"/>
</dbReference>
<evidence type="ECO:0000256" key="1">
    <source>
        <dbReference type="ARBA" id="ARBA00004123"/>
    </source>
</evidence>
<keyword evidence="5" id="KW-0805">Transcription regulation</keyword>
<reference evidence="16" key="1">
    <citation type="submission" date="2013-02" db="EMBL/GenBank/DDBJ databases">
        <authorList>
            <person name="Hughes D."/>
        </authorList>
    </citation>
    <scope>NUCLEOTIDE SEQUENCE</scope>
    <source>
        <strain>Durham</strain>
        <strain evidence="16">NC isolate 2 -- Noor lab</strain>
    </source>
</reference>
<evidence type="ECO:0000256" key="10">
    <source>
        <dbReference type="ARBA" id="ARBA00065130"/>
    </source>
</evidence>
<dbReference type="PANTHER" id="PTHR24085">
    <property type="entry name" value="NUCLEAR HORMONE RECEPTOR"/>
    <property type="match status" value="1"/>
</dbReference>
<dbReference type="PROSITE" id="PS51030">
    <property type="entry name" value="NUCLEAR_REC_DBD_2"/>
    <property type="match status" value="1"/>
</dbReference>
<dbReference type="PRINTS" id="PR00047">
    <property type="entry name" value="STROIDFINGER"/>
</dbReference>
<keyword evidence="7" id="KW-0804">Transcription</keyword>
<keyword evidence="6" id="KW-0238">DNA-binding</keyword>
<evidence type="ECO:0000256" key="3">
    <source>
        <dbReference type="ARBA" id="ARBA00022771"/>
    </source>
</evidence>
<comment type="subunit">
    <text evidence="10">Forms a heterodimer with USP.</text>
</comment>
<dbReference type="GO" id="GO:0035259">
    <property type="term" value="F:nuclear glucocorticoid receptor binding"/>
    <property type="evidence" value="ECO:0007669"/>
    <property type="project" value="TreeGrafter"/>
</dbReference>
<evidence type="ECO:0000256" key="12">
    <source>
        <dbReference type="ARBA" id="ARBA00075617"/>
    </source>
</evidence>
<evidence type="ECO:0000256" key="2">
    <source>
        <dbReference type="ARBA" id="ARBA00022723"/>
    </source>
</evidence>
<dbReference type="EMBL" id="CAQQ02168773">
    <property type="status" value="NOT_ANNOTATED_CDS"/>
    <property type="molecule type" value="Genomic_DNA"/>
</dbReference>
<keyword evidence="9" id="KW-0539">Nucleus</keyword>
<dbReference type="GO" id="GO:0005634">
    <property type="term" value="C:nucleus"/>
    <property type="evidence" value="ECO:0007669"/>
    <property type="project" value="UniProtKB-SubCell"/>
</dbReference>
<dbReference type="EnsemblMetazoa" id="MESCA009532-RA">
    <property type="protein sequence ID" value="MESCA009532-PA"/>
    <property type="gene ID" value="MESCA009532"/>
</dbReference>